<evidence type="ECO:0000313" key="1">
    <source>
        <dbReference type="EMBL" id="OPJ69781.1"/>
    </source>
</evidence>
<dbReference type="EMBL" id="LSYS01008075">
    <property type="protein sequence ID" value="OPJ69781.1"/>
    <property type="molecule type" value="Genomic_DNA"/>
</dbReference>
<comment type="caution">
    <text evidence="1">The sequence shown here is derived from an EMBL/GenBank/DDBJ whole genome shotgun (WGS) entry which is preliminary data.</text>
</comment>
<sequence length="126" mass="13903">MRTLYNCKDETFRFFFGSLRKTCRNTNFYSEPNLTERRGCACHWVKSADEGYQAITYSSGVEEPLLLVLTGLSRTLESRVSASTAIDKSCPACLFSFVNCHTQLSHPSLLDTASPGLMAAGTTSKS</sequence>
<organism evidence="1 2">
    <name type="scientific">Patagioenas fasciata monilis</name>
    <dbReference type="NCBI Taxonomy" id="372326"/>
    <lineage>
        <taxon>Eukaryota</taxon>
        <taxon>Metazoa</taxon>
        <taxon>Chordata</taxon>
        <taxon>Craniata</taxon>
        <taxon>Vertebrata</taxon>
        <taxon>Euteleostomi</taxon>
        <taxon>Archelosauria</taxon>
        <taxon>Archosauria</taxon>
        <taxon>Dinosauria</taxon>
        <taxon>Saurischia</taxon>
        <taxon>Theropoda</taxon>
        <taxon>Coelurosauria</taxon>
        <taxon>Aves</taxon>
        <taxon>Neognathae</taxon>
        <taxon>Neoaves</taxon>
        <taxon>Columbimorphae</taxon>
        <taxon>Columbiformes</taxon>
        <taxon>Columbidae</taxon>
        <taxon>Patagioenas</taxon>
    </lineage>
</organism>
<evidence type="ECO:0000313" key="2">
    <source>
        <dbReference type="Proteomes" id="UP000190648"/>
    </source>
</evidence>
<protein>
    <submittedName>
        <fullName evidence="1">Uncharacterized protein</fullName>
    </submittedName>
</protein>
<reference evidence="1 2" key="1">
    <citation type="submission" date="2016-02" db="EMBL/GenBank/DDBJ databases">
        <title>Band-tailed pigeon sequencing and assembly.</title>
        <authorList>
            <person name="Soares A.E."/>
            <person name="Novak B.J."/>
            <person name="Rice E.S."/>
            <person name="O'Connell B."/>
            <person name="Chang D."/>
            <person name="Weber S."/>
            <person name="Shapiro B."/>
        </authorList>
    </citation>
    <scope>NUCLEOTIDE SEQUENCE [LARGE SCALE GENOMIC DNA]</scope>
    <source>
        <strain evidence="1">BTP2013</strain>
        <tissue evidence="1">Blood</tissue>
    </source>
</reference>
<gene>
    <name evidence="1" type="ORF">AV530_012751</name>
</gene>
<keyword evidence="2" id="KW-1185">Reference proteome</keyword>
<accession>A0A1V4JC61</accession>
<proteinExistence type="predicted"/>
<name>A0A1V4JC61_PATFA</name>
<dbReference type="Proteomes" id="UP000190648">
    <property type="component" value="Unassembled WGS sequence"/>
</dbReference>
<dbReference type="AlphaFoldDB" id="A0A1V4JC61"/>